<dbReference type="Pfam" id="PF01370">
    <property type="entry name" value="Epimerase"/>
    <property type="match status" value="1"/>
</dbReference>
<comment type="caution">
    <text evidence="2">The sequence shown here is derived from an EMBL/GenBank/DDBJ whole genome shotgun (WGS) entry which is preliminary data.</text>
</comment>
<dbReference type="InterPro" id="IPR050177">
    <property type="entry name" value="Lipid_A_modif_metabolic_enz"/>
</dbReference>
<evidence type="ECO:0000313" key="2">
    <source>
        <dbReference type="EMBL" id="MFC5269852.1"/>
    </source>
</evidence>
<dbReference type="EMBL" id="JBHSKT010000002">
    <property type="protein sequence ID" value="MFC5269852.1"/>
    <property type="molecule type" value="Genomic_DNA"/>
</dbReference>
<dbReference type="Proteomes" id="UP001596161">
    <property type="component" value="Unassembled WGS sequence"/>
</dbReference>
<keyword evidence="3" id="KW-1185">Reference proteome</keyword>
<feature type="domain" description="NAD-dependent epimerase/dehydratase" evidence="1">
    <location>
        <begin position="8"/>
        <end position="210"/>
    </location>
</feature>
<sequence>MQTILDAGGAIGTELARALKQYTTDIRLVSRNPQKANVTDQLFPADLTKAEEVEKAVAGSEIVYLVVGFEYKLNVWQKNWPALMQNVIAACKKHGAKLVFFDNMYMYDAAHLGHMTEETPVKPVSEKGKIRAQIAEMLLEETRSGNLTALIARAPDFIGPKNSMLTEMVYKNLKQGKKANWFLDANKVHSFIFTPDAAKATALLGNTPEAFNQVWHLPTSSPALTINQWAAIFAKTLNTEAKMMVLPRWMTSLLGLFMPVVKESKEMLYQYDRDYVFDSSKFEKRFNFKATSPQESVQQLIKMMEN</sequence>
<evidence type="ECO:0000259" key="1">
    <source>
        <dbReference type="Pfam" id="PF01370"/>
    </source>
</evidence>
<accession>A0ABW0E653</accession>
<name>A0ABW0E653_9BACT</name>
<dbReference type="InterPro" id="IPR036291">
    <property type="entry name" value="NAD(P)-bd_dom_sf"/>
</dbReference>
<proteinExistence type="predicted"/>
<organism evidence="2 3">
    <name type="scientific">Adhaeribacter terreus</name>
    <dbReference type="NCBI Taxonomy" id="529703"/>
    <lineage>
        <taxon>Bacteria</taxon>
        <taxon>Pseudomonadati</taxon>
        <taxon>Bacteroidota</taxon>
        <taxon>Cytophagia</taxon>
        <taxon>Cytophagales</taxon>
        <taxon>Hymenobacteraceae</taxon>
        <taxon>Adhaeribacter</taxon>
    </lineage>
</organism>
<dbReference type="PANTHER" id="PTHR43245">
    <property type="entry name" value="BIFUNCTIONAL POLYMYXIN RESISTANCE PROTEIN ARNA"/>
    <property type="match status" value="1"/>
</dbReference>
<gene>
    <name evidence="2" type="ORF">ACFPIB_04465</name>
</gene>
<dbReference type="PANTHER" id="PTHR43245:SF13">
    <property type="entry name" value="UDP-D-APIOSE_UDP-D-XYLOSE SYNTHASE 2"/>
    <property type="match status" value="1"/>
</dbReference>
<dbReference type="RefSeq" id="WP_378016232.1">
    <property type="nucleotide sequence ID" value="NZ_JBHSKT010000002.1"/>
</dbReference>
<dbReference type="SUPFAM" id="SSF51735">
    <property type="entry name" value="NAD(P)-binding Rossmann-fold domains"/>
    <property type="match status" value="1"/>
</dbReference>
<dbReference type="InterPro" id="IPR001509">
    <property type="entry name" value="Epimerase_deHydtase"/>
</dbReference>
<evidence type="ECO:0000313" key="3">
    <source>
        <dbReference type="Proteomes" id="UP001596161"/>
    </source>
</evidence>
<reference evidence="3" key="1">
    <citation type="journal article" date="2019" name="Int. J. Syst. Evol. Microbiol.">
        <title>The Global Catalogue of Microorganisms (GCM) 10K type strain sequencing project: providing services to taxonomists for standard genome sequencing and annotation.</title>
        <authorList>
            <consortium name="The Broad Institute Genomics Platform"/>
            <consortium name="The Broad Institute Genome Sequencing Center for Infectious Disease"/>
            <person name="Wu L."/>
            <person name="Ma J."/>
        </authorList>
    </citation>
    <scope>NUCLEOTIDE SEQUENCE [LARGE SCALE GENOMIC DNA]</scope>
    <source>
        <strain evidence="3">KACC 12602</strain>
    </source>
</reference>
<dbReference type="Gene3D" id="3.40.50.720">
    <property type="entry name" value="NAD(P)-binding Rossmann-like Domain"/>
    <property type="match status" value="1"/>
</dbReference>
<protein>
    <submittedName>
        <fullName evidence="2">NAD-dependent epimerase/dehydratase family protein</fullName>
    </submittedName>
</protein>